<keyword evidence="5" id="KW-1185">Reference proteome</keyword>
<evidence type="ECO:0000313" key="5">
    <source>
        <dbReference type="Proteomes" id="UP000219465"/>
    </source>
</evidence>
<dbReference type="EMBL" id="OCPC01000009">
    <property type="protein sequence ID" value="SOE19045.1"/>
    <property type="molecule type" value="Genomic_DNA"/>
</dbReference>
<evidence type="ECO:0000256" key="1">
    <source>
        <dbReference type="ARBA" id="ARBA00009477"/>
    </source>
</evidence>
<evidence type="ECO:0000259" key="3">
    <source>
        <dbReference type="Pfam" id="PF25954"/>
    </source>
</evidence>
<dbReference type="AlphaFoldDB" id="A0A286IFX5"/>
<gene>
    <name evidence="4" type="ORF">SAMN05877838_3995</name>
</gene>
<feature type="domain" description="CusB-like beta-barrel" evidence="3">
    <location>
        <begin position="183"/>
        <end position="251"/>
    </location>
</feature>
<sequence length="258" mass="28120">MRNAKHLLPGFLHMVCAVMMSACFPASAIADETANDVAVRGVIRALHQATLSTHLRARVTALKFREGDHFSQGDTLVEFDCRAEEARLGAARAIRDEKSVRLEGAKYLRGLKAGSTQDVRIASAQVDQADADIAAIAANLDGCTLKAPFDGTVYETHIRENETPSDGARILSIINIDDPEIELIVPSNWINGIAPGRRFDFRIDETGETLTAVVRRIAPVVDPVSQTFKIYAEFAEQGAKVLPGMSGDATFSLDWQLR</sequence>
<evidence type="ECO:0000313" key="4">
    <source>
        <dbReference type="EMBL" id="SOE19045.1"/>
    </source>
</evidence>
<dbReference type="SUPFAM" id="SSF111369">
    <property type="entry name" value="HlyD-like secretion proteins"/>
    <property type="match status" value="1"/>
</dbReference>
<dbReference type="Pfam" id="PF25954">
    <property type="entry name" value="Beta-barrel_RND_2"/>
    <property type="match status" value="1"/>
</dbReference>
<dbReference type="PROSITE" id="PS51257">
    <property type="entry name" value="PROKAR_LIPOPROTEIN"/>
    <property type="match status" value="1"/>
</dbReference>
<feature type="signal peptide" evidence="2">
    <location>
        <begin position="1"/>
        <end position="30"/>
    </location>
</feature>
<dbReference type="NCBIfam" id="TIGR01730">
    <property type="entry name" value="RND_mfp"/>
    <property type="match status" value="1"/>
</dbReference>
<dbReference type="RefSeq" id="WP_179759135.1">
    <property type="nucleotide sequence ID" value="NZ_OCPC01000009.1"/>
</dbReference>
<protein>
    <submittedName>
        <fullName evidence="4">RND family efflux transporter MFP subunit</fullName>
    </submittedName>
</protein>
<reference evidence="5" key="1">
    <citation type="submission" date="2017-08" db="EMBL/GenBank/DDBJ databases">
        <authorList>
            <person name="Varghese N."/>
            <person name="Submissions S."/>
        </authorList>
    </citation>
    <scope>NUCLEOTIDE SEQUENCE [LARGE SCALE GENOMIC DNA]</scope>
    <source>
        <strain evidence="5">KCTC 23107</strain>
    </source>
</reference>
<proteinExistence type="inferred from homology"/>
<dbReference type="Gene3D" id="1.10.287.470">
    <property type="entry name" value="Helix hairpin bin"/>
    <property type="match status" value="1"/>
</dbReference>
<dbReference type="Gene3D" id="2.40.50.100">
    <property type="match status" value="1"/>
</dbReference>
<accession>A0A286IFX5</accession>
<dbReference type="InterPro" id="IPR058792">
    <property type="entry name" value="Beta-barrel_RND_2"/>
</dbReference>
<evidence type="ECO:0000256" key="2">
    <source>
        <dbReference type="SAM" id="SignalP"/>
    </source>
</evidence>
<name>A0A286IFX5_9HYPH</name>
<dbReference type="Gene3D" id="2.40.30.170">
    <property type="match status" value="1"/>
</dbReference>
<dbReference type="InterPro" id="IPR006143">
    <property type="entry name" value="RND_pump_MFP"/>
</dbReference>
<feature type="chain" id="PRO_5012245040" evidence="2">
    <location>
        <begin position="31"/>
        <end position="258"/>
    </location>
</feature>
<dbReference type="Proteomes" id="UP000219465">
    <property type="component" value="Unassembled WGS sequence"/>
</dbReference>
<dbReference type="GO" id="GO:1990281">
    <property type="term" value="C:efflux pump complex"/>
    <property type="evidence" value="ECO:0007669"/>
    <property type="project" value="TreeGrafter"/>
</dbReference>
<dbReference type="PANTHER" id="PTHR30469">
    <property type="entry name" value="MULTIDRUG RESISTANCE PROTEIN MDTA"/>
    <property type="match status" value="1"/>
</dbReference>
<dbReference type="PANTHER" id="PTHR30469:SF20">
    <property type="entry name" value="EFFLUX RND TRANSPORTER PERIPLASMIC ADAPTOR SUBUNIT"/>
    <property type="match status" value="1"/>
</dbReference>
<organism evidence="4 5">
    <name type="scientific">Hoeflea halophila</name>
    <dbReference type="NCBI Taxonomy" id="714899"/>
    <lineage>
        <taxon>Bacteria</taxon>
        <taxon>Pseudomonadati</taxon>
        <taxon>Pseudomonadota</taxon>
        <taxon>Alphaproteobacteria</taxon>
        <taxon>Hyphomicrobiales</taxon>
        <taxon>Rhizobiaceae</taxon>
        <taxon>Hoeflea</taxon>
    </lineage>
</organism>
<comment type="similarity">
    <text evidence="1">Belongs to the membrane fusion protein (MFP) (TC 8.A.1) family.</text>
</comment>
<dbReference type="GO" id="GO:0015562">
    <property type="term" value="F:efflux transmembrane transporter activity"/>
    <property type="evidence" value="ECO:0007669"/>
    <property type="project" value="TreeGrafter"/>
</dbReference>
<keyword evidence="2" id="KW-0732">Signal</keyword>